<evidence type="ECO:0000259" key="2">
    <source>
        <dbReference type="Pfam" id="PF01425"/>
    </source>
</evidence>
<dbReference type="InterPro" id="IPR036928">
    <property type="entry name" value="AS_sf"/>
</dbReference>
<keyword evidence="4" id="KW-1185">Reference proteome</keyword>
<protein>
    <submittedName>
        <fullName evidence="3">Amidase family protein</fullName>
    </submittedName>
</protein>
<feature type="domain" description="Amidase" evidence="2">
    <location>
        <begin position="15"/>
        <end position="109"/>
    </location>
</feature>
<feature type="region of interest" description="Disordered" evidence="1">
    <location>
        <begin position="76"/>
        <end position="109"/>
    </location>
</feature>
<name>A0ABD5S613_9EURY</name>
<proteinExistence type="predicted"/>
<organism evidence="3 4">
    <name type="scientific">Halobium palmae</name>
    <dbReference type="NCBI Taxonomy" id="1776492"/>
    <lineage>
        <taxon>Archaea</taxon>
        <taxon>Methanobacteriati</taxon>
        <taxon>Methanobacteriota</taxon>
        <taxon>Stenosarchaea group</taxon>
        <taxon>Halobacteria</taxon>
        <taxon>Halobacteriales</taxon>
        <taxon>Haloferacaceae</taxon>
        <taxon>Halobium</taxon>
    </lineage>
</organism>
<dbReference type="EMBL" id="JBHSWU010001577">
    <property type="protein sequence ID" value="MFC6726992.1"/>
    <property type="molecule type" value="Genomic_DNA"/>
</dbReference>
<comment type="caution">
    <text evidence="3">The sequence shown here is derived from an EMBL/GenBank/DDBJ whole genome shotgun (WGS) entry which is preliminary data.</text>
</comment>
<evidence type="ECO:0000256" key="1">
    <source>
        <dbReference type="SAM" id="MobiDB-lite"/>
    </source>
</evidence>
<dbReference type="Pfam" id="PF01425">
    <property type="entry name" value="Amidase"/>
    <property type="match status" value="1"/>
</dbReference>
<evidence type="ECO:0000313" key="4">
    <source>
        <dbReference type="Proteomes" id="UP001596328"/>
    </source>
</evidence>
<dbReference type="AlphaFoldDB" id="A0ABD5S613"/>
<reference evidence="3 4" key="1">
    <citation type="journal article" date="2019" name="Int. J. Syst. Evol. Microbiol.">
        <title>The Global Catalogue of Microorganisms (GCM) 10K type strain sequencing project: providing services to taxonomists for standard genome sequencing and annotation.</title>
        <authorList>
            <consortium name="The Broad Institute Genomics Platform"/>
            <consortium name="The Broad Institute Genome Sequencing Center for Infectious Disease"/>
            <person name="Wu L."/>
            <person name="Ma J."/>
        </authorList>
    </citation>
    <scope>NUCLEOTIDE SEQUENCE [LARGE SCALE GENOMIC DNA]</scope>
    <source>
        <strain evidence="3 4">NBRC 111368</strain>
    </source>
</reference>
<dbReference type="Gene3D" id="3.90.1300.10">
    <property type="entry name" value="Amidase signature (AS) domain"/>
    <property type="match status" value="1"/>
</dbReference>
<dbReference type="PANTHER" id="PTHR11895:SF7">
    <property type="entry name" value="GLUTAMYL-TRNA(GLN) AMIDOTRANSFERASE SUBUNIT A, MITOCHONDRIAL"/>
    <property type="match status" value="1"/>
</dbReference>
<dbReference type="InterPro" id="IPR000120">
    <property type="entry name" value="Amidase"/>
</dbReference>
<feature type="non-terminal residue" evidence="3">
    <location>
        <position position="109"/>
    </location>
</feature>
<sequence>MADADLNVFLTEERIDGADDGPLAGRTVAVKDNISTEGVRTTCGSAMLAEYVPPYDATVVERLKDAGATIVGKANMDEFGMGGTTETSAYGPTRNPVDPERVPGGSSGG</sequence>
<dbReference type="PANTHER" id="PTHR11895">
    <property type="entry name" value="TRANSAMIDASE"/>
    <property type="match status" value="1"/>
</dbReference>
<accession>A0ABD5S613</accession>
<dbReference type="Proteomes" id="UP001596328">
    <property type="component" value="Unassembled WGS sequence"/>
</dbReference>
<dbReference type="SUPFAM" id="SSF75304">
    <property type="entry name" value="Amidase signature (AS) enzymes"/>
    <property type="match status" value="1"/>
</dbReference>
<evidence type="ECO:0000313" key="3">
    <source>
        <dbReference type="EMBL" id="MFC6726992.1"/>
    </source>
</evidence>
<gene>
    <name evidence="3" type="ORF">ACFQE1_21950</name>
</gene>
<dbReference type="InterPro" id="IPR023631">
    <property type="entry name" value="Amidase_dom"/>
</dbReference>